<dbReference type="Pfam" id="PF00759">
    <property type="entry name" value="Glyco_hydro_9"/>
    <property type="match status" value="1"/>
</dbReference>
<dbReference type="PROSITE" id="PS00592">
    <property type="entry name" value="GH9_2"/>
    <property type="match status" value="1"/>
</dbReference>
<dbReference type="InterPro" id="IPR012341">
    <property type="entry name" value="6hp_glycosidase-like_sf"/>
</dbReference>
<dbReference type="PANTHER" id="PTHR11552:SF217">
    <property type="entry name" value="GLUCOSE DEHYDROGENASE [FAD, QUINONE]"/>
    <property type="match status" value="1"/>
</dbReference>
<dbReference type="Gene3D" id="3.30.560.10">
    <property type="entry name" value="Glucose Oxidase, domain 3"/>
    <property type="match status" value="1"/>
</dbReference>
<evidence type="ECO:0000256" key="1">
    <source>
        <dbReference type="ARBA" id="ARBA00000966"/>
    </source>
</evidence>
<evidence type="ECO:0000256" key="3">
    <source>
        <dbReference type="ARBA" id="ARBA00010790"/>
    </source>
</evidence>
<dbReference type="GO" id="GO:0050660">
    <property type="term" value="F:flavin adenine dinucleotide binding"/>
    <property type="evidence" value="ECO:0007669"/>
    <property type="project" value="InterPro"/>
</dbReference>
<evidence type="ECO:0000256" key="7">
    <source>
        <dbReference type="PROSITE-ProRule" id="PRU10059"/>
    </source>
</evidence>
<dbReference type="EC" id="3.2.1.4" evidence="10"/>
<keyword evidence="7 10" id="KW-0378">Hydrolase</keyword>
<sequence>MTKADFPIVCYSLHFFNRKSSVLEILRLWQRANKKQKSHLPIEQKKISFHARPRIAQRIPLLIYLRSEAKAPPARRHHYFSRPLDFRAKTQKVTVRNMLRRSTLVVATLTLSLTLAFVDSFPPNTQQFDYKEVLRLSLLFYETQRSGRLPIDNRIPWRGDSALEDKGLNGEDLTGGYYDASDFVKFGFTMAFTTTILSWGLLSYEDAYKKADQHQHALNAIKWASDYFIKCHVSPYEFYGQVGDFSIDHKFWGRPEELNMTRPAYKIDAKHPGADLAGEAAAALAATALVFKNINKDYYRLVLKHAEELYNFGVNYPGFYHEAIPGAKTYYQSTGFGDELTWAAAWLYKATSDKKYLRDAELFYVNFRLKGQPKEFNHNSKVAAEYVNAVEEFCDYNVRVRKKTPKGLLYIDKMGTLAHAANIAFLCLQANGSSTAYADFATAQMSYMLGSTGKSFVVGYGGNYPKRPHHSASSCPDRPSPCGWQNFKSKEPNPKILYGALVSGPDQNDHYEDRRDEFLYNEVTLDYNAGFQSAVAGFCKKSVIFADSDNMPCNCPTTLPGPTLASTCGGAPFMLFMGLLEVFLKSQCDLEDPCSRPKKVRILPEYDFIVVGAGSAGSVVASRLSEIPEWNVLLIEAGFDEPTGTQIPSMFLNFIGSDIDWGYQTEPESDACLAETDRKCYWPRGKVLGGTSVLNGMMYIRGSYKDFDGWADMGNKGWSYNEVLPYFLKSEDNKQMDVMDRSYHASGGLLSVSQFPYHPPLSNALLKAGEELGYQIRDLNGVHQTGFAIAQTTNKNGSRLSTARAFLRPFVNRSNLHILTNATVTRVLINSSTKSAYGVEVINSGKKQVVYASKEVIISGGAVNSPQLLLLSGVGPKEDLQNVGVTTIHNLPGVGQNLHNHVAYFVNFIINDTNSTPLNWATAMEYLLFRDGLMSGTGISEVTALINTKYADPSGDHPDLQLFFGGFLANCARTGQVGERVDNASRSIQITPTVLHPKSRGYIKLKDKDPLNPPLIYARYYTHPDDIKVMIEGIKFAVKLSETKALKRYGFELDKTPVSGCENLNFGSDVYWECAAKRQTGPENHQAGSCKMGPVDDKMAVVNAMLQVHGIDRLRVIDASVMPKVTSGNTNAPTIMIAEKGSDMIKARWITPQAGFFYTGFPHQRIDRHW</sequence>
<evidence type="ECO:0000313" key="13">
    <source>
        <dbReference type="EMBL" id="KAK4878558.1"/>
    </source>
</evidence>
<name>A0AAN7P8N8_9COLE</name>
<feature type="active site" evidence="8">
    <location>
        <position position="513"/>
    </location>
</feature>
<dbReference type="EMBL" id="JARPUR010000004">
    <property type="protein sequence ID" value="KAK4878558.1"/>
    <property type="molecule type" value="Genomic_DNA"/>
</dbReference>
<keyword evidence="4 10" id="KW-0136">Cellulose degradation</keyword>
<keyword evidence="5 7" id="KW-0119">Carbohydrate metabolism</keyword>
<comment type="catalytic activity">
    <reaction evidence="1 10">
        <text>Endohydrolysis of (1-&gt;4)-beta-D-glucosidic linkages in cellulose, lichenin and cereal beta-D-glucans.</text>
        <dbReference type="EC" id="3.2.1.4"/>
    </reaction>
</comment>
<accession>A0AAN7P8N8</accession>
<dbReference type="PANTHER" id="PTHR11552">
    <property type="entry name" value="GLUCOSE-METHANOL-CHOLINE GMC OXIDOREDUCTASE"/>
    <property type="match status" value="1"/>
</dbReference>
<dbReference type="InterPro" id="IPR007867">
    <property type="entry name" value="GMC_OxRtase_C"/>
</dbReference>
<feature type="active site" evidence="8">
    <location>
        <position position="522"/>
    </location>
</feature>
<dbReference type="InterPro" id="IPR000172">
    <property type="entry name" value="GMC_OxRdtase_N"/>
</dbReference>
<comment type="similarity">
    <text evidence="2 7 10">Belongs to the glycosyl hydrolase 9 (cellulase E) family.</text>
</comment>
<comment type="caution">
    <text evidence="13">The sequence shown here is derived from an EMBL/GenBank/DDBJ whole genome shotgun (WGS) entry which is preliminary data.</text>
</comment>
<dbReference type="PROSITE" id="PS00698">
    <property type="entry name" value="GH9_3"/>
    <property type="match status" value="1"/>
</dbReference>
<dbReference type="SUPFAM" id="SSF51905">
    <property type="entry name" value="FAD/NAD(P)-binding domain"/>
    <property type="match status" value="1"/>
</dbReference>
<dbReference type="InterPro" id="IPR033126">
    <property type="entry name" value="Glyco_hydro_9_Asp/Glu_AS"/>
</dbReference>
<keyword evidence="14" id="KW-1185">Reference proteome</keyword>
<dbReference type="Gene3D" id="3.50.50.60">
    <property type="entry name" value="FAD/NAD(P)-binding domain"/>
    <property type="match status" value="1"/>
</dbReference>
<dbReference type="SUPFAM" id="SSF48208">
    <property type="entry name" value="Six-hairpin glycosidases"/>
    <property type="match status" value="1"/>
</dbReference>
<dbReference type="InterPro" id="IPR018221">
    <property type="entry name" value="Glyco_hydro_9_His_AS"/>
</dbReference>
<keyword evidence="9" id="KW-0274">FAD</keyword>
<dbReference type="Pfam" id="PF00732">
    <property type="entry name" value="GMC_oxred_N"/>
    <property type="match status" value="1"/>
</dbReference>
<dbReference type="Pfam" id="PF05199">
    <property type="entry name" value="GMC_oxred_C"/>
    <property type="match status" value="1"/>
</dbReference>
<evidence type="ECO:0000256" key="2">
    <source>
        <dbReference type="ARBA" id="ARBA00007072"/>
    </source>
</evidence>
<dbReference type="GO" id="GO:0030245">
    <property type="term" value="P:cellulose catabolic process"/>
    <property type="evidence" value="ECO:0007669"/>
    <property type="project" value="UniProtKB-KW"/>
</dbReference>
<evidence type="ECO:0000256" key="4">
    <source>
        <dbReference type="ARBA" id="ARBA00023001"/>
    </source>
</evidence>
<dbReference type="InterPro" id="IPR008928">
    <property type="entry name" value="6-hairpin_glycosidase_sf"/>
</dbReference>
<evidence type="ECO:0000256" key="5">
    <source>
        <dbReference type="ARBA" id="ARBA00023277"/>
    </source>
</evidence>
<dbReference type="PROSITE" id="PS00624">
    <property type="entry name" value="GMC_OXRED_2"/>
    <property type="match status" value="1"/>
</dbReference>
<protein>
    <recommendedName>
        <fullName evidence="10">Endoglucanase</fullName>
        <ecNumber evidence="10">3.2.1.4</ecNumber>
    </recommendedName>
</protein>
<dbReference type="Gene3D" id="1.50.10.10">
    <property type="match status" value="1"/>
</dbReference>
<comment type="similarity">
    <text evidence="3 9">Belongs to the GMC oxidoreductase family.</text>
</comment>
<dbReference type="InterPro" id="IPR001701">
    <property type="entry name" value="Glyco_hydro_9"/>
</dbReference>
<reference evidence="14" key="1">
    <citation type="submission" date="2023-01" db="EMBL/GenBank/DDBJ databases">
        <title>Key to firefly adult light organ development and bioluminescence: homeobox transcription factors regulate luciferase expression and transportation to peroxisome.</title>
        <authorList>
            <person name="Fu X."/>
        </authorList>
    </citation>
    <scope>NUCLEOTIDE SEQUENCE [LARGE SCALE GENOMIC DNA]</scope>
</reference>
<dbReference type="GO" id="GO:0016614">
    <property type="term" value="F:oxidoreductase activity, acting on CH-OH group of donors"/>
    <property type="evidence" value="ECO:0007669"/>
    <property type="project" value="InterPro"/>
</dbReference>
<gene>
    <name evidence="13" type="ORF">RN001_011064</name>
</gene>
<feature type="domain" description="Glucose-methanol-choline oxidoreductase N-terminal" evidence="12">
    <location>
        <begin position="861"/>
        <end position="875"/>
    </location>
</feature>
<evidence type="ECO:0000256" key="10">
    <source>
        <dbReference type="RuleBase" id="RU361166"/>
    </source>
</evidence>
<dbReference type="PROSITE" id="PS00623">
    <property type="entry name" value="GMC_OXRED_1"/>
    <property type="match status" value="1"/>
</dbReference>
<feature type="domain" description="Glucose-methanol-choline oxidoreductase N-terminal" evidence="11">
    <location>
        <begin position="685"/>
        <end position="708"/>
    </location>
</feature>
<evidence type="ECO:0000313" key="14">
    <source>
        <dbReference type="Proteomes" id="UP001353858"/>
    </source>
</evidence>
<proteinExistence type="inferred from homology"/>
<dbReference type="InterPro" id="IPR036188">
    <property type="entry name" value="FAD/NAD-bd_sf"/>
</dbReference>
<keyword evidence="9" id="KW-0285">Flavoprotein</keyword>
<evidence type="ECO:0000256" key="8">
    <source>
        <dbReference type="PROSITE-ProRule" id="PRU10060"/>
    </source>
</evidence>
<dbReference type="AlphaFoldDB" id="A0AAN7P8N8"/>
<dbReference type="InterPro" id="IPR012132">
    <property type="entry name" value="GMC_OxRdtase"/>
</dbReference>
<keyword evidence="7 10" id="KW-0326">Glycosidase</keyword>
<evidence type="ECO:0000256" key="9">
    <source>
        <dbReference type="RuleBase" id="RU003968"/>
    </source>
</evidence>
<dbReference type="Proteomes" id="UP001353858">
    <property type="component" value="Unassembled WGS sequence"/>
</dbReference>
<dbReference type="SUPFAM" id="SSF54373">
    <property type="entry name" value="FAD-linked reductases, C-terminal domain"/>
    <property type="match status" value="1"/>
</dbReference>
<dbReference type="GO" id="GO:0008810">
    <property type="term" value="F:cellulase activity"/>
    <property type="evidence" value="ECO:0007669"/>
    <property type="project" value="UniProtKB-EC"/>
</dbReference>
<feature type="active site" evidence="7">
    <location>
        <position position="469"/>
    </location>
</feature>
<keyword evidence="6 7" id="KW-0624">Polysaccharide degradation</keyword>
<evidence type="ECO:0000259" key="11">
    <source>
        <dbReference type="PROSITE" id="PS00623"/>
    </source>
</evidence>
<organism evidence="13 14">
    <name type="scientific">Aquatica leii</name>
    <dbReference type="NCBI Taxonomy" id="1421715"/>
    <lineage>
        <taxon>Eukaryota</taxon>
        <taxon>Metazoa</taxon>
        <taxon>Ecdysozoa</taxon>
        <taxon>Arthropoda</taxon>
        <taxon>Hexapoda</taxon>
        <taxon>Insecta</taxon>
        <taxon>Pterygota</taxon>
        <taxon>Neoptera</taxon>
        <taxon>Endopterygota</taxon>
        <taxon>Coleoptera</taxon>
        <taxon>Polyphaga</taxon>
        <taxon>Elateriformia</taxon>
        <taxon>Elateroidea</taxon>
        <taxon>Lampyridae</taxon>
        <taxon>Luciolinae</taxon>
        <taxon>Aquatica</taxon>
    </lineage>
</organism>
<evidence type="ECO:0000259" key="12">
    <source>
        <dbReference type="PROSITE" id="PS00624"/>
    </source>
</evidence>
<evidence type="ECO:0000256" key="6">
    <source>
        <dbReference type="ARBA" id="ARBA00023326"/>
    </source>
</evidence>